<accession>A0ABS8K368</accession>
<keyword evidence="4" id="KW-1185">Reference proteome</keyword>
<evidence type="ECO:0000256" key="2">
    <source>
        <dbReference type="RuleBase" id="RU003452"/>
    </source>
</evidence>
<dbReference type="InterPro" id="IPR001447">
    <property type="entry name" value="Arylamine_N-AcTrfase"/>
</dbReference>
<comment type="similarity">
    <text evidence="1 2">Belongs to the arylamine N-acetyltransferase family.</text>
</comment>
<dbReference type="PANTHER" id="PTHR11786">
    <property type="entry name" value="N-HYDROXYARYLAMINE O-ACETYLTRANSFERASE"/>
    <property type="match status" value="1"/>
</dbReference>
<dbReference type="PRINTS" id="PR01543">
    <property type="entry name" value="ANATRNSFRASE"/>
</dbReference>
<sequence>MSDLLNLENYFTRIGYQGPRTATLDVLQALHRLHPAAIPFEDLNPLTGLAVKLDLASIERKLVDGQRGGYCFEQNTLFANVLMQLGFKVTPLLARVLWGAPPDARPARTHMVLRIELDNDMWLADVGFGGVTLTAPLRVAMDLAQPIPLGTFRLIDAGRDSAYLQVLAADGNWAQVYHVDLRAVEWVDYETSNWYTSTSPESLFAHNLLAARVLPDRRLGLLNDQYNERDGAGRVVAERRLASAAELADCLRERFGINLQGFDIAAIFERVRTRDVGN</sequence>
<evidence type="ECO:0000313" key="3">
    <source>
        <dbReference type="EMBL" id="MCC8396576.1"/>
    </source>
</evidence>
<proteinExistence type="inferred from homology"/>
<name>A0ABS8K368_9BURK</name>
<dbReference type="SUPFAM" id="SSF54001">
    <property type="entry name" value="Cysteine proteinases"/>
    <property type="match status" value="1"/>
</dbReference>
<dbReference type="EMBL" id="JAJITD010000019">
    <property type="protein sequence ID" value="MCC8396576.1"/>
    <property type="molecule type" value="Genomic_DNA"/>
</dbReference>
<dbReference type="Pfam" id="PF00797">
    <property type="entry name" value="Acetyltransf_2"/>
    <property type="match status" value="1"/>
</dbReference>
<organism evidence="3 4">
    <name type="scientific">Paraburkholderia sejongensis</name>
    <dbReference type="NCBI Taxonomy" id="2886946"/>
    <lineage>
        <taxon>Bacteria</taxon>
        <taxon>Pseudomonadati</taxon>
        <taxon>Pseudomonadota</taxon>
        <taxon>Betaproteobacteria</taxon>
        <taxon>Burkholderiales</taxon>
        <taxon>Burkholderiaceae</taxon>
        <taxon>Paraburkholderia</taxon>
    </lineage>
</organism>
<dbReference type="Gene3D" id="3.30.2140.10">
    <property type="entry name" value="Arylamine N-acetyltransferase"/>
    <property type="match status" value="1"/>
</dbReference>
<reference evidence="3 4" key="1">
    <citation type="submission" date="2021-11" db="EMBL/GenBank/DDBJ databases">
        <authorList>
            <person name="Oh E.-T."/>
            <person name="Kim S.-B."/>
        </authorList>
    </citation>
    <scope>NUCLEOTIDE SEQUENCE [LARGE SCALE GENOMIC DNA]</scope>
    <source>
        <strain evidence="3 4">MMS20-SJTR3</strain>
    </source>
</reference>
<dbReference type="PANTHER" id="PTHR11786:SF0">
    <property type="entry name" value="ARYLAMINE N-ACETYLTRANSFERASE 4-RELATED"/>
    <property type="match status" value="1"/>
</dbReference>
<evidence type="ECO:0000313" key="4">
    <source>
        <dbReference type="Proteomes" id="UP001431019"/>
    </source>
</evidence>
<comment type="caution">
    <text evidence="3">The sequence shown here is derived from an EMBL/GenBank/DDBJ whole genome shotgun (WGS) entry which is preliminary data.</text>
</comment>
<dbReference type="RefSeq" id="WP_230512868.1">
    <property type="nucleotide sequence ID" value="NZ_JAJITD010000019.1"/>
</dbReference>
<evidence type="ECO:0000256" key="1">
    <source>
        <dbReference type="ARBA" id="ARBA00006547"/>
    </source>
</evidence>
<dbReference type="Gene3D" id="2.40.128.150">
    <property type="entry name" value="Cysteine proteinases"/>
    <property type="match status" value="1"/>
</dbReference>
<protein>
    <submittedName>
        <fullName evidence="3">Arylamine N-acetyltransferase</fullName>
    </submittedName>
</protein>
<dbReference type="Proteomes" id="UP001431019">
    <property type="component" value="Unassembled WGS sequence"/>
</dbReference>
<gene>
    <name evidence="3" type="ORF">LJ656_28715</name>
</gene>
<dbReference type="InterPro" id="IPR038765">
    <property type="entry name" value="Papain-like_cys_pep_sf"/>
</dbReference>